<dbReference type="CDD" id="cd00757">
    <property type="entry name" value="ThiF_MoeB_HesA_family"/>
    <property type="match status" value="1"/>
</dbReference>
<dbReference type="Gene3D" id="3.40.50.720">
    <property type="entry name" value="NAD(P)-binding Rossmann-like Domain"/>
    <property type="match status" value="1"/>
</dbReference>
<keyword evidence="3" id="KW-1185">Reference proteome</keyword>
<dbReference type="SUPFAM" id="SSF69572">
    <property type="entry name" value="Activating enzymes of the ubiquitin-like proteins"/>
    <property type="match status" value="1"/>
</dbReference>
<dbReference type="Pfam" id="PF00581">
    <property type="entry name" value="Rhodanese"/>
    <property type="match status" value="1"/>
</dbReference>
<dbReference type="GO" id="GO:0016779">
    <property type="term" value="F:nucleotidyltransferase activity"/>
    <property type="evidence" value="ECO:0007669"/>
    <property type="project" value="UniProtKB-KW"/>
</dbReference>
<dbReference type="InterPro" id="IPR045886">
    <property type="entry name" value="ThiF/MoeB/HesA"/>
</dbReference>
<protein>
    <submittedName>
        <fullName evidence="2">Adenylyltransferase/sulfurtransferase MoeZ</fullName>
    </submittedName>
</protein>
<reference evidence="3" key="1">
    <citation type="journal article" date="2019" name="Int. J. Syst. Evol. Microbiol.">
        <title>The Global Catalogue of Microorganisms (GCM) 10K type strain sequencing project: providing services to taxonomists for standard genome sequencing and annotation.</title>
        <authorList>
            <consortium name="The Broad Institute Genomics Platform"/>
            <consortium name="The Broad Institute Genome Sequencing Center for Infectious Disease"/>
            <person name="Wu L."/>
            <person name="Ma J."/>
        </authorList>
    </citation>
    <scope>NUCLEOTIDE SEQUENCE [LARGE SCALE GENOMIC DNA]</scope>
    <source>
        <strain evidence="3">CGMCC 4.7246</strain>
    </source>
</reference>
<keyword evidence="2" id="KW-0548">Nucleotidyltransferase</keyword>
<dbReference type="RefSeq" id="WP_380638474.1">
    <property type="nucleotide sequence ID" value="NZ_JBHSQO010000025.1"/>
</dbReference>
<dbReference type="PANTHER" id="PTHR10953">
    <property type="entry name" value="UBIQUITIN-ACTIVATING ENZYME E1"/>
    <property type="match status" value="1"/>
</dbReference>
<dbReference type="PROSITE" id="PS50206">
    <property type="entry name" value="RHODANESE_3"/>
    <property type="match status" value="1"/>
</dbReference>
<dbReference type="NCBIfam" id="NF004281">
    <property type="entry name" value="PRK05690.1"/>
    <property type="match status" value="1"/>
</dbReference>
<dbReference type="CDD" id="cd00158">
    <property type="entry name" value="RHOD"/>
    <property type="match status" value="1"/>
</dbReference>
<keyword evidence="2" id="KW-0808">Transferase</keyword>
<dbReference type="InterPro" id="IPR035985">
    <property type="entry name" value="Ubiquitin-activating_enz"/>
</dbReference>
<dbReference type="SMART" id="SM00450">
    <property type="entry name" value="RHOD"/>
    <property type="match status" value="1"/>
</dbReference>
<accession>A0ABW1P9Y8</accession>
<feature type="domain" description="Rhodanese" evidence="1">
    <location>
        <begin position="298"/>
        <end position="388"/>
    </location>
</feature>
<proteinExistence type="predicted"/>
<dbReference type="InterPro" id="IPR036873">
    <property type="entry name" value="Rhodanese-like_dom_sf"/>
</dbReference>
<dbReference type="EMBL" id="JBHSQO010000025">
    <property type="protein sequence ID" value="MFC6092183.1"/>
    <property type="molecule type" value="Genomic_DNA"/>
</dbReference>
<dbReference type="NCBIfam" id="NF005902">
    <property type="entry name" value="PRK07878.1"/>
    <property type="match status" value="1"/>
</dbReference>
<comment type="caution">
    <text evidence="2">The sequence shown here is derived from an EMBL/GenBank/DDBJ whole genome shotgun (WGS) entry which is preliminary data.</text>
</comment>
<dbReference type="Proteomes" id="UP001596220">
    <property type="component" value="Unassembled WGS sequence"/>
</dbReference>
<evidence type="ECO:0000313" key="2">
    <source>
        <dbReference type="EMBL" id="MFC6092183.1"/>
    </source>
</evidence>
<sequence length="390" mass="42049">MALPPLVEPAAELTKEEVARYSRHLIIPDVGVDGQKRLKNAKVLVVGAGGLGSPALLYLAAAGVGTLGVVDFDVVDESNLQRQVIHGQSDVGRPKAESARDSVAEINPFVKVVLHQTHLSSENALDIFRDYDLILDGTDNFATRYLVNDAAVLLGKPYVWGSIFRFEGQVSVFWEDAPDGQGLNYRDLYPEPPPPGMVPSCAEGGVLGVLCASIGSVMVTEAIKLLTGIGDPLLGRLMIYDALEMSYRTIKIRKDPESVKVTELIDYDAFCGVVSDEAQQAAAGSTITPLELKQKQEAGENFLLVDVREPHEYQIVKIPGSVLIPKDRILSGEAFAELPQDKQLVLNCKTGARSAEALAVLHRAGFKDAVHVGGGVIAWARQVDPSLPTY</sequence>
<gene>
    <name evidence="2" type="primary">moeZ</name>
    <name evidence="2" type="ORF">ACFP3R_23180</name>
</gene>
<organism evidence="2 3">
    <name type="scientific">Saccharothrix lopnurensis</name>
    <dbReference type="NCBI Taxonomy" id="1670621"/>
    <lineage>
        <taxon>Bacteria</taxon>
        <taxon>Bacillati</taxon>
        <taxon>Actinomycetota</taxon>
        <taxon>Actinomycetes</taxon>
        <taxon>Pseudonocardiales</taxon>
        <taxon>Pseudonocardiaceae</taxon>
        <taxon>Saccharothrix</taxon>
    </lineage>
</organism>
<dbReference type="PANTHER" id="PTHR10953:SF102">
    <property type="entry name" value="ADENYLYLTRANSFERASE AND SULFURTRANSFERASE MOCS3"/>
    <property type="match status" value="1"/>
</dbReference>
<dbReference type="InterPro" id="IPR000594">
    <property type="entry name" value="ThiF_NAD_FAD-bd"/>
</dbReference>
<dbReference type="InterPro" id="IPR001763">
    <property type="entry name" value="Rhodanese-like_dom"/>
</dbReference>
<evidence type="ECO:0000313" key="3">
    <source>
        <dbReference type="Proteomes" id="UP001596220"/>
    </source>
</evidence>
<dbReference type="Gene3D" id="3.40.250.10">
    <property type="entry name" value="Rhodanese-like domain"/>
    <property type="match status" value="1"/>
</dbReference>
<evidence type="ECO:0000259" key="1">
    <source>
        <dbReference type="PROSITE" id="PS50206"/>
    </source>
</evidence>
<name>A0ABW1P9Y8_9PSEU</name>
<dbReference type="Pfam" id="PF00899">
    <property type="entry name" value="ThiF"/>
    <property type="match status" value="1"/>
</dbReference>